<keyword evidence="2" id="KW-1185">Reference proteome</keyword>
<reference evidence="1 2" key="1">
    <citation type="submission" date="2015-07" db="EMBL/GenBank/DDBJ databases">
        <title>Comparative genomics of the Sigatoka disease complex on banana suggests a link between parallel evolutionary changes in Pseudocercospora fijiensis and Pseudocercospora eumusae and increased virulence on the banana host.</title>
        <authorList>
            <person name="Chang T.-C."/>
            <person name="Salvucci A."/>
            <person name="Crous P.W."/>
            <person name="Stergiopoulos I."/>
        </authorList>
    </citation>
    <scope>NUCLEOTIDE SEQUENCE [LARGE SCALE GENOMIC DNA]</scope>
    <source>
        <strain evidence="1 2">CBS 114824</strain>
    </source>
</reference>
<accession>A0A139HBM5</accession>
<dbReference type="Proteomes" id="UP000070133">
    <property type="component" value="Unassembled WGS sequence"/>
</dbReference>
<dbReference type="AlphaFoldDB" id="A0A139HBM5"/>
<gene>
    <name evidence="1" type="ORF">AC578_8873</name>
</gene>
<protein>
    <submittedName>
        <fullName evidence="1">Uncharacterized protein</fullName>
    </submittedName>
</protein>
<proteinExistence type="predicted"/>
<comment type="caution">
    <text evidence="1">The sequence shown here is derived from an EMBL/GenBank/DDBJ whole genome shotgun (WGS) entry which is preliminary data.</text>
</comment>
<dbReference type="OrthoDB" id="3630041at2759"/>
<organism evidence="1 2">
    <name type="scientific">Pseudocercospora eumusae</name>
    <dbReference type="NCBI Taxonomy" id="321146"/>
    <lineage>
        <taxon>Eukaryota</taxon>
        <taxon>Fungi</taxon>
        <taxon>Dikarya</taxon>
        <taxon>Ascomycota</taxon>
        <taxon>Pezizomycotina</taxon>
        <taxon>Dothideomycetes</taxon>
        <taxon>Dothideomycetidae</taxon>
        <taxon>Mycosphaerellales</taxon>
        <taxon>Mycosphaerellaceae</taxon>
        <taxon>Pseudocercospora</taxon>
    </lineage>
</organism>
<dbReference type="EMBL" id="LFZN01000085">
    <property type="protein sequence ID" value="KXS99835.1"/>
    <property type="molecule type" value="Genomic_DNA"/>
</dbReference>
<sequence>MSVNASHRLRPLCQATIDTISEQRPIGLRTGPISDPIGPDQAFSFVPVHSSNAMQSDRMDTYWRLMSRKISPDLYRAYLRRRASDQHLVPGPEMSEQQYGEHWYRYQHHRVLYRACSVGELKRLAQNRGLEIPPSCQQNHVRKGRARLAWFLHDADFYISFHPFMDLPPDLRLVVYEHYFAAFASTLTYPSQPALARVSRQLRLEVLSAFYRQCRFRITFESDNARPPFRATLATHAFLSTISEANLGKICNIQLDVGKFPWRSEGSVVVRKTGARWFITTMNFDAEKTEAVDSAVKAVADGMCDGDGKVRALPRDFIYRFRDAMERGWGNG</sequence>
<name>A0A139HBM5_9PEZI</name>
<evidence type="ECO:0000313" key="1">
    <source>
        <dbReference type="EMBL" id="KXS99835.1"/>
    </source>
</evidence>
<evidence type="ECO:0000313" key="2">
    <source>
        <dbReference type="Proteomes" id="UP000070133"/>
    </source>
</evidence>